<feature type="compositionally biased region" description="Polar residues" evidence="1">
    <location>
        <begin position="802"/>
        <end position="811"/>
    </location>
</feature>
<name>A0A9K3D1M7_9EUKA</name>
<feature type="compositionally biased region" description="Pro residues" evidence="1">
    <location>
        <begin position="180"/>
        <end position="189"/>
    </location>
</feature>
<dbReference type="EMBL" id="BDIP01002591">
    <property type="protein sequence ID" value="GIQ86527.1"/>
    <property type="molecule type" value="Genomic_DNA"/>
</dbReference>
<feature type="compositionally biased region" description="Basic and acidic residues" evidence="1">
    <location>
        <begin position="98"/>
        <end position="112"/>
    </location>
</feature>
<sequence length="825" mass="88305">VTAGDVVLVPCTDVVAASLGPGVLGLSWGGSTYAVHMPQSTKPGYAGRKEREAESAAHERLQEAVRVYGSTFLGTQTEGEGEGVGEGETPLIRDAALERQRERADVSADRGSVHRSPSLPSRPHLALSGSLHPEGEGEREGREREESKFLATDTARPYSTIDRERGERKRRASVSATPSRAPPSVPQSAPPAATHSRAPPRRAPTPTPPAVPTQPERVGDMPMPGMAEDRGGSMGRGSPARPPLVLDDDDEYGAQVSASRGGSVGTVGTVGGAEMRGMGEERQRERERDRSQEWAEKWGGVSVADTPVSEVDTHDVSAPAPAPVPVSDTPNRGITLDEGEGLMPWEMPSRGMPSSRGREAERPAPLTGSGERESALSTRDLAAKGPSPSASPSRPGRGDSPSRGSGLAVDSAGNTSLTATHRLSPKPKPRPLTQDTLPLPPPPSMFRYSSAMLPLPPAIPPMFGTSFTTRAKATPSNTSSPSPGVSVPMGDVMSTDASSTLGASGVRALPPSVSGVTCTRDSFRHALLTYQHEVQLYKSQLEGVVRASLAHLSSKRGARAVLHQYKTLHKAYTAQQKVYLRDLHAARVEARGVLSAPPQQRRLQQSRWLVGNRAWAEWKGKRQVLGSEAVKAQQRSAHRVDAVCAAYQTEARKAREREAIRLSRDQADQRLVDAFVTARYEGFKRPPVRRPTDTHTSTSTSSYTSTYAESGRERVGVQGSGVSAQSSTSDSQRVHPLRSTVRGIGDKTQTMSPLDLFDSGVGKGEREREVPRKEGDRFGVSQYSDSHRASVPPPTRPAPLSLSGTAYTDSDLTFEPLVDEDEDSV</sequence>
<gene>
    <name evidence="2" type="ORF">KIPB_008399</name>
</gene>
<feature type="compositionally biased region" description="Low complexity" evidence="1">
    <location>
        <begin position="474"/>
        <end position="487"/>
    </location>
</feature>
<feature type="compositionally biased region" description="Basic and acidic residues" evidence="1">
    <location>
        <begin position="133"/>
        <end position="148"/>
    </location>
</feature>
<feature type="compositionally biased region" description="Pro residues" evidence="1">
    <location>
        <begin position="201"/>
        <end position="212"/>
    </location>
</feature>
<evidence type="ECO:0000313" key="3">
    <source>
        <dbReference type="Proteomes" id="UP000265618"/>
    </source>
</evidence>
<keyword evidence="3" id="KW-1185">Reference proteome</keyword>
<feature type="compositionally biased region" description="Low complexity" evidence="1">
    <location>
        <begin position="385"/>
        <end position="406"/>
    </location>
</feature>
<dbReference type="Proteomes" id="UP000265618">
    <property type="component" value="Unassembled WGS sequence"/>
</dbReference>
<feature type="compositionally biased region" description="Low complexity" evidence="1">
    <location>
        <begin position="696"/>
        <end position="707"/>
    </location>
</feature>
<proteinExistence type="predicted"/>
<evidence type="ECO:0000256" key="1">
    <source>
        <dbReference type="SAM" id="MobiDB-lite"/>
    </source>
</evidence>
<feature type="region of interest" description="Disordered" evidence="1">
    <location>
        <begin position="98"/>
        <end position="444"/>
    </location>
</feature>
<feature type="compositionally biased region" description="Low complexity" evidence="1">
    <location>
        <begin position="716"/>
        <end position="731"/>
    </location>
</feature>
<feature type="region of interest" description="Disordered" evidence="1">
    <location>
        <begin position="683"/>
        <end position="825"/>
    </location>
</feature>
<feature type="non-terminal residue" evidence="2">
    <location>
        <position position="1"/>
    </location>
</feature>
<protein>
    <submittedName>
        <fullName evidence="2">Uncharacterized protein</fullName>
    </submittedName>
</protein>
<feature type="compositionally biased region" description="Basic and acidic residues" evidence="1">
    <location>
        <begin position="277"/>
        <end position="296"/>
    </location>
</feature>
<feature type="compositionally biased region" description="Polar residues" evidence="1">
    <location>
        <begin position="412"/>
        <end position="421"/>
    </location>
</feature>
<feature type="region of interest" description="Disordered" evidence="1">
    <location>
        <begin position="468"/>
        <end position="487"/>
    </location>
</feature>
<feature type="compositionally biased region" description="Basic and acidic residues" evidence="1">
    <location>
        <begin position="763"/>
        <end position="777"/>
    </location>
</feature>
<accession>A0A9K3D1M7</accession>
<organism evidence="2 3">
    <name type="scientific">Kipferlia bialata</name>
    <dbReference type="NCBI Taxonomy" id="797122"/>
    <lineage>
        <taxon>Eukaryota</taxon>
        <taxon>Metamonada</taxon>
        <taxon>Carpediemonas-like organisms</taxon>
        <taxon>Kipferlia</taxon>
    </lineage>
</organism>
<reference evidence="2 3" key="1">
    <citation type="journal article" date="2018" name="PLoS ONE">
        <title>The draft genome of Kipferlia bialata reveals reductive genome evolution in fornicate parasites.</title>
        <authorList>
            <person name="Tanifuji G."/>
            <person name="Takabayashi S."/>
            <person name="Kume K."/>
            <person name="Takagi M."/>
            <person name="Nakayama T."/>
            <person name="Kamikawa R."/>
            <person name="Inagaki Y."/>
            <person name="Hashimoto T."/>
        </authorList>
    </citation>
    <scope>NUCLEOTIDE SEQUENCE [LARGE SCALE GENOMIC DNA]</scope>
    <source>
        <strain evidence="2">NY0173</strain>
    </source>
</reference>
<dbReference type="AlphaFoldDB" id="A0A9K3D1M7"/>
<feature type="compositionally biased region" description="Gly residues" evidence="1">
    <location>
        <begin position="262"/>
        <end position="271"/>
    </location>
</feature>
<comment type="caution">
    <text evidence="2">The sequence shown here is derived from an EMBL/GenBank/DDBJ whole genome shotgun (WGS) entry which is preliminary data.</text>
</comment>
<evidence type="ECO:0000313" key="2">
    <source>
        <dbReference type="EMBL" id="GIQ86527.1"/>
    </source>
</evidence>